<feature type="transmembrane region" description="Helical" evidence="8">
    <location>
        <begin position="158"/>
        <end position="179"/>
    </location>
</feature>
<protein>
    <submittedName>
        <fullName evidence="9">Iron ABC transporter permease</fullName>
    </submittedName>
</protein>
<comment type="similarity">
    <text evidence="2">Belongs to the binding-protein-dependent transport system permease family. FecCD subfamily.</text>
</comment>
<dbReference type="InterPro" id="IPR037294">
    <property type="entry name" value="ABC_BtuC-like"/>
</dbReference>
<feature type="transmembrane region" description="Helical" evidence="8">
    <location>
        <begin position="315"/>
        <end position="335"/>
    </location>
</feature>
<feature type="transmembrane region" description="Helical" evidence="8">
    <location>
        <begin position="246"/>
        <end position="273"/>
    </location>
</feature>
<evidence type="ECO:0000313" key="10">
    <source>
        <dbReference type="Proteomes" id="UP000272528"/>
    </source>
</evidence>
<dbReference type="Proteomes" id="UP000272528">
    <property type="component" value="Chromosome"/>
</dbReference>
<dbReference type="KEGG" id="palb:EJC50_15620"/>
<dbReference type="Gene3D" id="1.10.3470.10">
    <property type="entry name" value="ABC transporter involved in vitamin B12 uptake, BtuC"/>
    <property type="match status" value="1"/>
</dbReference>
<feature type="transmembrane region" description="Helical" evidence="8">
    <location>
        <begin position="199"/>
        <end position="218"/>
    </location>
</feature>
<evidence type="ECO:0000256" key="8">
    <source>
        <dbReference type="SAM" id="Phobius"/>
    </source>
</evidence>
<keyword evidence="6 8" id="KW-1133">Transmembrane helix</keyword>
<dbReference type="InterPro" id="IPR000522">
    <property type="entry name" value="ABC_transptr_permease_BtuC"/>
</dbReference>
<keyword evidence="3" id="KW-0813">Transport</keyword>
<evidence type="ECO:0000256" key="2">
    <source>
        <dbReference type="ARBA" id="ARBA00007935"/>
    </source>
</evidence>
<dbReference type="AlphaFoldDB" id="A0A3Q8X7Y6"/>
<evidence type="ECO:0000256" key="4">
    <source>
        <dbReference type="ARBA" id="ARBA00022475"/>
    </source>
</evidence>
<feature type="transmembrane region" description="Helical" evidence="8">
    <location>
        <begin position="70"/>
        <end position="87"/>
    </location>
</feature>
<sequence length="347" mass="36911">MRAKLAIYGGAAMLLLAVSIVVSLSIGSSGLPLADVWGILIHQLPWMSDPSTHWDASEIAIVTQLRLSRILLSVFVGACLALAGSGFQGVLRNPLADPFTLGVASGCSVGAAFMIVFGYTAWLGLWSVPLVAFGTGMVTLVLVFSLSRARGTMNVESLILSGVIVQAFLGAFVSFMVSMSQGVVNEVMFWLMGSLSTRSWEHVKLIMPFAIIGLPLMFRYSQHLNLFVMGERHAAHLGVNVERTKLVVLILSTLLTAVAVSIAGVVGFVGLVVPHLIRLLVGPDYRIIVPLSAVGGGIYLLWADTLARTALSPKEISLGVVTAIIGAPFFAYLLYRRKVLQAGGSST</sequence>
<name>A0A3Q8X7Y6_9BACL</name>
<dbReference type="GO" id="GO:0005886">
    <property type="term" value="C:plasma membrane"/>
    <property type="evidence" value="ECO:0007669"/>
    <property type="project" value="UniProtKB-SubCell"/>
</dbReference>
<keyword evidence="4" id="KW-1003">Cell membrane</keyword>
<evidence type="ECO:0000256" key="6">
    <source>
        <dbReference type="ARBA" id="ARBA00022989"/>
    </source>
</evidence>
<dbReference type="RefSeq" id="WP_126016503.1">
    <property type="nucleotide sequence ID" value="NZ_CP034437.1"/>
</dbReference>
<dbReference type="CDD" id="cd06550">
    <property type="entry name" value="TM_ABC_iron-siderophores_like"/>
    <property type="match status" value="1"/>
</dbReference>
<dbReference type="SUPFAM" id="SSF81345">
    <property type="entry name" value="ABC transporter involved in vitamin B12 uptake, BtuC"/>
    <property type="match status" value="1"/>
</dbReference>
<dbReference type="PANTHER" id="PTHR30472">
    <property type="entry name" value="FERRIC ENTEROBACTIN TRANSPORT SYSTEM PERMEASE PROTEIN"/>
    <property type="match status" value="1"/>
</dbReference>
<keyword evidence="10" id="KW-1185">Reference proteome</keyword>
<dbReference type="EMBL" id="CP034437">
    <property type="protein sequence ID" value="AZN40939.1"/>
    <property type="molecule type" value="Genomic_DNA"/>
</dbReference>
<evidence type="ECO:0000256" key="7">
    <source>
        <dbReference type="ARBA" id="ARBA00023136"/>
    </source>
</evidence>
<feature type="transmembrane region" description="Helical" evidence="8">
    <location>
        <begin position="285"/>
        <end position="303"/>
    </location>
</feature>
<keyword evidence="5 8" id="KW-0812">Transmembrane</keyword>
<dbReference type="GO" id="GO:0033214">
    <property type="term" value="P:siderophore-iron import into cell"/>
    <property type="evidence" value="ECO:0007669"/>
    <property type="project" value="TreeGrafter"/>
</dbReference>
<keyword evidence="7 8" id="KW-0472">Membrane</keyword>
<proteinExistence type="inferred from homology"/>
<dbReference type="OrthoDB" id="9811721at2"/>
<dbReference type="Pfam" id="PF01032">
    <property type="entry name" value="FecCD"/>
    <property type="match status" value="1"/>
</dbReference>
<evidence type="ECO:0000256" key="5">
    <source>
        <dbReference type="ARBA" id="ARBA00022692"/>
    </source>
</evidence>
<feature type="transmembrane region" description="Helical" evidence="8">
    <location>
        <begin position="99"/>
        <end position="119"/>
    </location>
</feature>
<comment type="subcellular location">
    <subcellularLocation>
        <location evidence="1">Cell membrane</location>
        <topology evidence="1">Multi-pass membrane protein</topology>
    </subcellularLocation>
</comment>
<accession>A0A3Q8X7Y6</accession>
<gene>
    <name evidence="9" type="ORF">EJC50_15620</name>
</gene>
<evidence type="ECO:0000256" key="1">
    <source>
        <dbReference type="ARBA" id="ARBA00004651"/>
    </source>
</evidence>
<feature type="transmembrane region" description="Helical" evidence="8">
    <location>
        <begin position="7"/>
        <end position="27"/>
    </location>
</feature>
<dbReference type="PANTHER" id="PTHR30472:SF25">
    <property type="entry name" value="ABC TRANSPORTER PERMEASE PROTEIN MJ0876-RELATED"/>
    <property type="match status" value="1"/>
</dbReference>
<organism evidence="9 10">
    <name type="scientific">Paenibacillus albus</name>
    <dbReference type="NCBI Taxonomy" id="2495582"/>
    <lineage>
        <taxon>Bacteria</taxon>
        <taxon>Bacillati</taxon>
        <taxon>Bacillota</taxon>
        <taxon>Bacilli</taxon>
        <taxon>Bacillales</taxon>
        <taxon>Paenibacillaceae</taxon>
        <taxon>Paenibacillus</taxon>
    </lineage>
</organism>
<dbReference type="GO" id="GO:0022857">
    <property type="term" value="F:transmembrane transporter activity"/>
    <property type="evidence" value="ECO:0007669"/>
    <property type="project" value="InterPro"/>
</dbReference>
<evidence type="ECO:0000256" key="3">
    <source>
        <dbReference type="ARBA" id="ARBA00022448"/>
    </source>
</evidence>
<reference evidence="10" key="1">
    <citation type="submission" date="2018-12" db="EMBL/GenBank/DDBJ databases">
        <title>Genome sequence of Peanibacillus sp.</title>
        <authorList>
            <person name="Subramani G."/>
            <person name="Srinivasan S."/>
            <person name="Kim M.K."/>
        </authorList>
    </citation>
    <scope>NUCLEOTIDE SEQUENCE [LARGE SCALE GENOMIC DNA]</scope>
    <source>
        <strain evidence="10">18JY67-1</strain>
    </source>
</reference>
<feature type="transmembrane region" description="Helical" evidence="8">
    <location>
        <begin position="125"/>
        <end position="146"/>
    </location>
</feature>
<dbReference type="FunFam" id="1.10.3470.10:FF:000001">
    <property type="entry name" value="Vitamin B12 ABC transporter permease BtuC"/>
    <property type="match status" value="1"/>
</dbReference>
<evidence type="ECO:0000313" key="9">
    <source>
        <dbReference type="EMBL" id="AZN40939.1"/>
    </source>
</evidence>